<keyword evidence="2" id="KW-1185">Reference proteome</keyword>
<sequence>MPVLPKHRHDYSQPLVFAESLRKKFFEVADVLPIGRLSWSVFGGKVGRYLVDNELGVTMYVDLPSTTSFAGRRPAKRASYSPSLLEVLKLKQIAYSILTSSGVVRTRPTSLNR</sequence>
<organism evidence="1 2">
    <name type="scientific">Prunus dulcis</name>
    <name type="common">Almond</name>
    <name type="synonym">Amygdalus dulcis</name>
    <dbReference type="NCBI Taxonomy" id="3755"/>
    <lineage>
        <taxon>Eukaryota</taxon>
        <taxon>Viridiplantae</taxon>
        <taxon>Streptophyta</taxon>
        <taxon>Embryophyta</taxon>
        <taxon>Tracheophyta</taxon>
        <taxon>Spermatophyta</taxon>
        <taxon>Magnoliopsida</taxon>
        <taxon>eudicotyledons</taxon>
        <taxon>Gunneridae</taxon>
        <taxon>Pentapetalae</taxon>
        <taxon>rosids</taxon>
        <taxon>fabids</taxon>
        <taxon>Rosales</taxon>
        <taxon>Rosaceae</taxon>
        <taxon>Amygdaloideae</taxon>
        <taxon>Amygdaleae</taxon>
        <taxon>Prunus</taxon>
    </lineage>
</organism>
<accession>A0AAD4ZR56</accession>
<proteinExistence type="predicted"/>
<evidence type="ECO:0000313" key="1">
    <source>
        <dbReference type="EMBL" id="KAI5352676.1"/>
    </source>
</evidence>
<name>A0AAD4ZR56_PRUDU</name>
<dbReference type="EMBL" id="JAJFAZ020000001">
    <property type="protein sequence ID" value="KAI5352676.1"/>
    <property type="molecule type" value="Genomic_DNA"/>
</dbReference>
<evidence type="ECO:0000313" key="2">
    <source>
        <dbReference type="Proteomes" id="UP001054821"/>
    </source>
</evidence>
<dbReference type="Proteomes" id="UP001054821">
    <property type="component" value="Chromosome 1"/>
</dbReference>
<comment type="caution">
    <text evidence="1">The sequence shown here is derived from an EMBL/GenBank/DDBJ whole genome shotgun (WGS) entry which is preliminary data.</text>
</comment>
<gene>
    <name evidence="1" type="ORF">L3X38_005567</name>
</gene>
<dbReference type="AlphaFoldDB" id="A0AAD4ZR56"/>
<reference evidence="1 2" key="1">
    <citation type="journal article" date="2022" name="G3 (Bethesda)">
        <title>Whole-genome sequence and methylome profiling of the almond [Prunus dulcis (Mill.) D.A. Webb] cultivar 'Nonpareil'.</title>
        <authorList>
            <person name="D'Amico-Willman K.M."/>
            <person name="Ouma W.Z."/>
            <person name="Meulia T."/>
            <person name="Sideli G.M."/>
            <person name="Gradziel T.M."/>
            <person name="Fresnedo-Ramirez J."/>
        </authorList>
    </citation>
    <scope>NUCLEOTIDE SEQUENCE [LARGE SCALE GENOMIC DNA]</scope>
    <source>
        <strain evidence="1">Clone GOH B32 T37-40</strain>
    </source>
</reference>
<protein>
    <submittedName>
        <fullName evidence="1">Uncharacterized protein</fullName>
    </submittedName>
</protein>